<dbReference type="Proteomes" id="UP000540989">
    <property type="component" value="Unassembled WGS sequence"/>
</dbReference>
<dbReference type="PROSITE" id="PS51831">
    <property type="entry name" value="HD"/>
    <property type="match status" value="1"/>
</dbReference>
<dbReference type="PROSITE" id="PS51832">
    <property type="entry name" value="HD_GYP"/>
    <property type="match status" value="1"/>
</dbReference>
<evidence type="ECO:0000259" key="1">
    <source>
        <dbReference type="PROSITE" id="PS51831"/>
    </source>
</evidence>
<dbReference type="NCBIfam" id="TIGR00277">
    <property type="entry name" value="HDIG"/>
    <property type="match status" value="1"/>
</dbReference>
<feature type="domain" description="HD" evidence="1">
    <location>
        <begin position="319"/>
        <end position="441"/>
    </location>
</feature>
<organism evidence="3 4">
    <name type="scientific">Granulicella aggregans</name>
    <dbReference type="NCBI Taxonomy" id="474949"/>
    <lineage>
        <taxon>Bacteria</taxon>
        <taxon>Pseudomonadati</taxon>
        <taxon>Acidobacteriota</taxon>
        <taxon>Terriglobia</taxon>
        <taxon>Terriglobales</taxon>
        <taxon>Acidobacteriaceae</taxon>
        <taxon>Granulicella</taxon>
    </lineage>
</organism>
<sequence length="487" mass="53318">MIFRDSTSIARPQVFREETGRIDMPELISALSYALDLTEGAVPGHALRSCVLGMRIGAKAGLSQAELSDLYYALLLKDIGQTSNAAHMSGIVDGQSHIHLAQNRRENWRGLHATTRLGITPRESIRRSLLAEQRAIADIGLASSNEPFDLLARIGRPVEPAPVPQEDAFTPSWDRSAGIIAKIGLSSATAEAVRAIDERWDGTGQPGRWLGHRIPMLARIAAIAQHLDVFASDKGPDNAIAVMRTRSGKWFDPDLVKVAASLHRDQTLWRGCLDILPEAETRAAVLELEPRAGLKLGPERIDRICEAFSDVVDAKSPFTVVHSLGVADSAMMIAETMGLSAKRTQFVRRAALLHDLGKLRIPTAVLEKQGKLTAEEFMLVKQHPALTKKILNRIPAFRELAQVAGSHHEKLDGTGYPNNLRSEDLSIETRIIAVADVYTALSEERPYRESLDLAQITAIMSKDIPGKLDPQSFEALLSALKMDRATA</sequence>
<dbReference type="CDD" id="cd00077">
    <property type="entry name" value="HDc"/>
    <property type="match status" value="1"/>
</dbReference>
<dbReference type="Pfam" id="PF13487">
    <property type="entry name" value="HD_5"/>
    <property type="match status" value="2"/>
</dbReference>
<dbReference type="InterPro" id="IPR052020">
    <property type="entry name" value="Cyclic_di-GMP/3'3'-cGAMP_PDE"/>
</dbReference>
<accession>A0A7W8E4R1</accession>
<dbReference type="InterPro" id="IPR006675">
    <property type="entry name" value="HDIG_dom"/>
</dbReference>
<comment type="caution">
    <text evidence="3">The sequence shown here is derived from an EMBL/GenBank/DDBJ whole genome shotgun (WGS) entry which is preliminary data.</text>
</comment>
<feature type="domain" description="HD-GYP" evidence="2">
    <location>
        <begin position="297"/>
        <end position="487"/>
    </location>
</feature>
<dbReference type="SMART" id="SM00471">
    <property type="entry name" value="HDc"/>
    <property type="match status" value="1"/>
</dbReference>
<protein>
    <submittedName>
        <fullName evidence="3">Putative nucleotidyltransferase with HDIG domain</fullName>
    </submittedName>
</protein>
<dbReference type="InterPro" id="IPR003607">
    <property type="entry name" value="HD/PDEase_dom"/>
</dbReference>
<dbReference type="GO" id="GO:0016740">
    <property type="term" value="F:transferase activity"/>
    <property type="evidence" value="ECO:0007669"/>
    <property type="project" value="UniProtKB-KW"/>
</dbReference>
<dbReference type="RefSeq" id="WP_184218226.1">
    <property type="nucleotide sequence ID" value="NZ_JACHIP010000004.1"/>
</dbReference>
<evidence type="ECO:0000259" key="2">
    <source>
        <dbReference type="PROSITE" id="PS51832"/>
    </source>
</evidence>
<dbReference type="PANTHER" id="PTHR45228:SF5">
    <property type="entry name" value="CYCLIC DI-GMP PHOSPHODIESTERASE VC_1348-RELATED"/>
    <property type="match status" value="1"/>
</dbReference>
<dbReference type="PANTHER" id="PTHR45228">
    <property type="entry name" value="CYCLIC DI-GMP PHOSPHODIESTERASE TM_0186-RELATED"/>
    <property type="match status" value="1"/>
</dbReference>
<dbReference type="Gene3D" id="1.10.3210.10">
    <property type="entry name" value="Hypothetical protein af1432"/>
    <property type="match status" value="3"/>
</dbReference>
<dbReference type="InterPro" id="IPR006674">
    <property type="entry name" value="HD_domain"/>
</dbReference>
<gene>
    <name evidence="3" type="ORF">HDF16_003233</name>
</gene>
<evidence type="ECO:0000313" key="3">
    <source>
        <dbReference type="EMBL" id="MBB5058519.1"/>
    </source>
</evidence>
<dbReference type="AlphaFoldDB" id="A0A7W8E4R1"/>
<keyword evidence="3" id="KW-0808">Transferase</keyword>
<reference evidence="3 4" key="1">
    <citation type="submission" date="2020-08" db="EMBL/GenBank/DDBJ databases">
        <title>Genomic Encyclopedia of Type Strains, Phase IV (KMG-V): Genome sequencing to study the core and pangenomes of soil and plant-associated prokaryotes.</title>
        <authorList>
            <person name="Whitman W."/>
        </authorList>
    </citation>
    <scope>NUCLEOTIDE SEQUENCE [LARGE SCALE GENOMIC DNA]</scope>
    <source>
        <strain evidence="3 4">M8UP14</strain>
    </source>
</reference>
<proteinExistence type="predicted"/>
<keyword evidence="4" id="KW-1185">Reference proteome</keyword>
<evidence type="ECO:0000313" key="4">
    <source>
        <dbReference type="Proteomes" id="UP000540989"/>
    </source>
</evidence>
<dbReference type="EMBL" id="JACHIP010000004">
    <property type="protein sequence ID" value="MBB5058519.1"/>
    <property type="molecule type" value="Genomic_DNA"/>
</dbReference>
<name>A0A7W8E4R1_9BACT</name>
<dbReference type="InterPro" id="IPR037522">
    <property type="entry name" value="HD_GYP_dom"/>
</dbReference>
<dbReference type="SUPFAM" id="SSF109604">
    <property type="entry name" value="HD-domain/PDEase-like"/>
    <property type="match status" value="2"/>
</dbReference>